<feature type="domain" description="DH" evidence="7">
    <location>
        <begin position="613"/>
        <end position="797"/>
    </location>
</feature>
<dbReference type="EMBL" id="JAGEUA010000003">
    <property type="protein sequence ID" value="KAL0993767.1"/>
    <property type="molecule type" value="Genomic_DNA"/>
</dbReference>
<dbReference type="FunFam" id="1.20.900.10:FF:000007">
    <property type="entry name" value="rho guanine nucleotide exchange factor 19"/>
    <property type="match status" value="1"/>
</dbReference>
<reference evidence="8 9" key="1">
    <citation type="submission" date="2024-06" db="EMBL/GenBank/DDBJ databases">
        <authorList>
            <person name="Pan Q."/>
            <person name="Wen M."/>
            <person name="Jouanno E."/>
            <person name="Zahm M."/>
            <person name="Klopp C."/>
            <person name="Cabau C."/>
            <person name="Louis A."/>
            <person name="Berthelot C."/>
            <person name="Parey E."/>
            <person name="Roest Crollius H."/>
            <person name="Montfort J."/>
            <person name="Robinson-Rechavi M."/>
            <person name="Bouchez O."/>
            <person name="Lampietro C."/>
            <person name="Lopez Roques C."/>
            <person name="Donnadieu C."/>
            <person name="Postlethwait J."/>
            <person name="Bobe J."/>
            <person name="Verreycken H."/>
            <person name="Guiguen Y."/>
        </authorList>
    </citation>
    <scope>NUCLEOTIDE SEQUENCE [LARGE SCALE GENOMIC DNA]</scope>
    <source>
        <strain evidence="8">Up_M1</strain>
        <tissue evidence="8">Testis</tissue>
    </source>
</reference>
<dbReference type="InterPro" id="IPR036028">
    <property type="entry name" value="SH3-like_dom_sf"/>
</dbReference>
<feature type="domain" description="PH" evidence="6">
    <location>
        <begin position="830"/>
        <end position="948"/>
    </location>
</feature>
<dbReference type="Gene3D" id="2.30.29.30">
    <property type="entry name" value="Pleckstrin-homology domain (PH domain)/Phosphotyrosine-binding domain (PTB)"/>
    <property type="match status" value="1"/>
</dbReference>
<evidence type="ECO:0000259" key="6">
    <source>
        <dbReference type="PROSITE" id="PS50003"/>
    </source>
</evidence>
<evidence type="ECO:0000313" key="9">
    <source>
        <dbReference type="Proteomes" id="UP001557470"/>
    </source>
</evidence>
<dbReference type="PROSITE" id="PS50002">
    <property type="entry name" value="SH3"/>
    <property type="match status" value="1"/>
</dbReference>
<dbReference type="Pfam" id="PF00018">
    <property type="entry name" value="SH3_1"/>
    <property type="match status" value="1"/>
</dbReference>
<name>A0ABD0X7E1_UMBPY</name>
<accession>A0ABD0X7E1</accession>
<dbReference type="SMART" id="SM00233">
    <property type="entry name" value="PH"/>
    <property type="match status" value="1"/>
</dbReference>
<dbReference type="Pfam" id="PF00169">
    <property type="entry name" value="PH"/>
    <property type="match status" value="1"/>
</dbReference>
<feature type="compositionally biased region" description="Basic and acidic residues" evidence="4">
    <location>
        <begin position="46"/>
        <end position="62"/>
    </location>
</feature>
<gene>
    <name evidence="8" type="ORF">UPYG_G00113700</name>
</gene>
<comment type="caution">
    <text evidence="8">The sequence shown here is derived from an EMBL/GenBank/DDBJ whole genome shotgun (WGS) entry which is preliminary data.</text>
</comment>
<evidence type="ECO:0000256" key="1">
    <source>
        <dbReference type="ARBA" id="ARBA00022443"/>
    </source>
</evidence>
<dbReference type="InterPro" id="IPR011993">
    <property type="entry name" value="PH-like_dom_sf"/>
</dbReference>
<dbReference type="Pfam" id="PF00621">
    <property type="entry name" value="RhoGEF"/>
    <property type="match status" value="1"/>
</dbReference>
<proteinExistence type="predicted"/>
<evidence type="ECO:0000256" key="2">
    <source>
        <dbReference type="ARBA" id="ARBA00022658"/>
    </source>
</evidence>
<evidence type="ECO:0000259" key="5">
    <source>
        <dbReference type="PROSITE" id="PS50002"/>
    </source>
</evidence>
<dbReference type="PANTHER" id="PTHR12845:SF7">
    <property type="entry name" value="RHO GUANINE NUCLEOTIDE EXCHANGE FACTOR 15"/>
    <property type="match status" value="1"/>
</dbReference>
<keyword evidence="2" id="KW-0344">Guanine-nucleotide releasing factor</keyword>
<dbReference type="PANTHER" id="PTHR12845">
    <property type="entry name" value="GUANINE NUCLEOTIDE EXCHANGE FACTOR"/>
    <property type="match status" value="1"/>
</dbReference>
<dbReference type="CDD" id="cd00160">
    <property type="entry name" value="RhoGEF"/>
    <property type="match status" value="1"/>
</dbReference>
<feature type="compositionally biased region" description="Polar residues" evidence="4">
    <location>
        <begin position="484"/>
        <end position="507"/>
    </location>
</feature>
<dbReference type="SMART" id="SM00326">
    <property type="entry name" value="SH3"/>
    <property type="match status" value="1"/>
</dbReference>
<dbReference type="CDD" id="cd11793">
    <property type="entry name" value="SH3_ephexin1_like"/>
    <property type="match status" value="1"/>
</dbReference>
<dbReference type="PROSITE" id="PS50010">
    <property type="entry name" value="DH_2"/>
    <property type="match status" value="1"/>
</dbReference>
<evidence type="ECO:0000313" key="8">
    <source>
        <dbReference type="EMBL" id="KAL0993767.1"/>
    </source>
</evidence>
<evidence type="ECO:0008006" key="10">
    <source>
        <dbReference type="Google" id="ProtNLM"/>
    </source>
</evidence>
<feature type="compositionally biased region" description="Basic and acidic residues" evidence="4">
    <location>
        <begin position="508"/>
        <end position="524"/>
    </location>
</feature>
<dbReference type="Proteomes" id="UP001557470">
    <property type="component" value="Unassembled WGS sequence"/>
</dbReference>
<dbReference type="InterPro" id="IPR047271">
    <property type="entry name" value="Ephexin-like"/>
</dbReference>
<dbReference type="InterPro" id="IPR001849">
    <property type="entry name" value="PH_domain"/>
</dbReference>
<feature type="compositionally biased region" description="Polar residues" evidence="4">
    <location>
        <begin position="354"/>
        <end position="363"/>
    </location>
</feature>
<feature type="region of interest" description="Disordered" evidence="4">
    <location>
        <begin position="347"/>
        <end position="369"/>
    </location>
</feature>
<feature type="region of interest" description="Disordered" evidence="4">
    <location>
        <begin position="1"/>
        <end position="62"/>
    </location>
</feature>
<dbReference type="Gene3D" id="2.30.30.40">
    <property type="entry name" value="SH3 Domains"/>
    <property type="match status" value="1"/>
</dbReference>
<keyword evidence="1 3" id="KW-0728">SH3 domain</keyword>
<dbReference type="Gene3D" id="1.20.900.10">
    <property type="entry name" value="Dbl homology (DH) domain"/>
    <property type="match status" value="1"/>
</dbReference>
<dbReference type="SUPFAM" id="SSF48065">
    <property type="entry name" value="DBL homology domain (DH-domain)"/>
    <property type="match status" value="1"/>
</dbReference>
<keyword evidence="9" id="KW-1185">Reference proteome</keyword>
<evidence type="ECO:0000259" key="7">
    <source>
        <dbReference type="PROSITE" id="PS50010"/>
    </source>
</evidence>
<evidence type="ECO:0000256" key="4">
    <source>
        <dbReference type="SAM" id="MobiDB-lite"/>
    </source>
</evidence>
<evidence type="ECO:0000256" key="3">
    <source>
        <dbReference type="PROSITE-ProRule" id="PRU00192"/>
    </source>
</evidence>
<feature type="domain" description="SH3" evidence="5">
    <location>
        <begin position="961"/>
        <end position="1022"/>
    </location>
</feature>
<feature type="region of interest" description="Disordered" evidence="4">
    <location>
        <begin position="456"/>
        <end position="524"/>
    </location>
</feature>
<dbReference type="CDD" id="cd01221">
    <property type="entry name" value="PH_ephexin"/>
    <property type="match status" value="1"/>
</dbReference>
<dbReference type="InterPro" id="IPR047270">
    <property type="entry name" value="PH_ephexin"/>
</dbReference>
<sequence>MSMSLMESRLRPRPVIPPKPTKCKELGKSITNKKLDQNKASLYHDQPPEDRGQRTKKEPNLEGKVKKLVRRISQQELAVIGQTGLGAGMGSGVNKGGNGLVGQSMAEVGQQAVPNPPPLPPREPCWCPQTQPNAGYSVQIDALPVALKNNHQECTFLTGRENRSAPDGREVDEVPACLSIKGSHGPGVAKPIHHGNGLDCCHCICHLKRPGMRLAWVPLDEGLTETQRKVRGNKDQKREVMTWEKNNENFYIEVLGDERETKQSIEHQERDGKDENKEVQVSSGLKKQVGNSHIACQGVKGLVFSKIKDVKVPQVIQRNVMSQHHLSSNADFPKVLKACIEHSSKKQKWHQHTLHATQTTSSENHAETGDEDAYEIIPSAPPRLLRLKQLIQQMQLTSPQKVNLRVSTPPLSGHLASISGSHIGPTQTPPLFDNPNQLIMRPLPQIPFSSHLQQLPGYIVSRPPPPRPQRPIKSLLPNPDASGPTCSGHTRCSSIDANVGTNSVNVTNEKEDEPKDRTGSPRRISSDWEAERLYEPLYQMYQAKTIEDAIRCQTTNPSASRPSVELHKKLGGSGSLGPKAQAGKGPAEVMLWQELPVVRESGILEGISPDELQRQECMFEVLTSEASYVHSLEVLINHFMMCRDLDDTLLIHDKKTLFSNILTVYEVSQRFFKDLLKRTDENILITDVCDIIHLHALHHFSVYIDYIRNQTYQEKAYSSLMQSNKSFALVMRRLEESPLCHRLPFSSFLLLPFQRITRLKILVQNILKRTKEGTTEETTGSRALASVSEIIKESNTQVGQMKQMEELIQLTNNLEFQKLKAVPIISKTRYLEKRGELHELSKGASLFNIRLKLTPIYLFLFNDLLIITYKKSSERYVVTDHAHRSLVQVQPVMYGVGAGAEEQSPMLQYAFCLRLLENHQGLANEILLKAPSEADMHRWMAAFPSLNDPQKKKKEVIYEDWDCPQVQCLKTYVAQQADELSLEPADIINVIRKTNEGWFEGIRLSDRDKGWFPSNNVVEITNEHLRRRNLREQYHISQAQAKLTNS</sequence>
<dbReference type="InterPro" id="IPR000219">
    <property type="entry name" value="DH_dom"/>
</dbReference>
<dbReference type="PROSITE" id="PS50003">
    <property type="entry name" value="PH_DOMAIN"/>
    <property type="match status" value="1"/>
</dbReference>
<feature type="compositionally biased region" description="Basic and acidic residues" evidence="4">
    <location>
        <begin position="22"/>
        <end position="37"/>
    </location>
</feature>
<dbReference type="SUPFAM" id="SSF50729">
    <property type="entry name" value="PH domain-like"/>
    <property type="match status" value="1"/>
</dbReference>
<dbReference type="InterPro" id="IPR001452">
    <property type="entry name" value="SH3_domain"/>
</dbReference>
<dbReference type="InterPro" id="IPR035899">
    <property type="entry name" value="DBL_dom_sf"/>
</dbReference>
<protein>
    <recommendedName>
        <fullName evidence="10">Rho guanine nucleotide exchange factor 15</fullName>
    </recommendedName>
</protein>
<dbReference type="GO" id="GO:0005085">
    <property type="term" value="F:guanyl-nucleotide exchange factor activity"/>
    <property type="evidence" value="ECO:0007669"/>
    <property type="project" value="UniProtKB-KW"/>
</dbReference>
<dbReference type="SUPFAM" id="SSF50044">
    <property type="entry name" value="SH3-domain"/>
    <property type="match status" value="1"/>
</dbReference>
<dbReference type="SMART" id="SM00325">
    <property type="entry name" value="RhoGEF"/>
    <property type="match status" value="1"/>
</dbReference>
<organism evidence="8 9">
    <name type="scientific">Umbra pygmaea</name>
    <name type="common">Eastern mudminnow</name>
    <dbReference type="NCBI Taxonomy" id="75934"/>
    <lineage>
        <taxon>Eukaryota</taxon>
        <taxon>Metazoa</taxon>
        <taxon>Chordata</taxon>
        <taxon>Craniata</taxon>
        <taxon>Vertebrata</taxon>
        <taxon>Euteleostomi</taxon>
        <taxon>Actinopterygii</taxon>
        <taxon>Neopterygii</taxon>
        <taxon>Teleostei</taxon>
        <taxon>Protacanthopterygii</taxon>
        <taxon>Esociformes</taxon>
        <taxon>Umbridae</taxon>
        <taxon>Umbra</taxon>
    </lineage>
</organism>
<dbReference type="AlphaFoldDB" id="A0ABD0X7E1"/>